<name>A0AAV4UTC0_9ARAC</name>
<dbReference type="AlphaFoldDB" id="A0AAV4UTC0"/>
<evidence type="ECO:0000313" key="2">
    <source>
        <dbReference type="Proteomes" id="UP001054837"/>
    </source>
</evidence>
<comment type="caution">
    <text evidence="1">The sequence shown here is derived from an EMBL/GenBank/DDBJ whole genome shotgun (WGS) entry which is preliminary data.</text>
</comment>
<organism evidence="1 2">
    <name type="scientific">Caerostris darwini</name>
    <dbReference type="NCBI Taxonomy" id="1538125"/>
    <lineage>
        <taxon>Eukaryota</taxon>
        <taxon>Metazoa</taxon>
        <taxon>Ecdysozoa</taxon>
        <taxon>Arthropoda</taxon>
        <taxon>Chelicerata</taxon>
        <taxon>Arachnida</taxon>
        <taxon>Araneae</taxon>
        <taxon>Araneomorphae</taxon>
        <taxon>Entelegynae</taxon>
        <taxon>Araneoidea</taxon>
        <taxon>Araneidae</taxon>
        <taxon>Caerostris</taxon>
    </lineage>
</organism>
<evidence type="ECO:0000313" key="1">
    <source>
        <dbReference type="EMBL" id="GIY61052.1"/>
    </source>
</evidence>
<proteinExistence type="predicted"/>
<sequence>MIPFIWQIFNDIDVQLYGTNKILIGFQSIVSFFIDKLEQLRYNLSKMDFYPDLSSIKEEITPEDIDRFPNHLNKHKLDMEKRFEDSLKLNVMIG</sequence>
<gene>
    <name evidence="1" type="ORF">CDAR_311451</name>
</gene>
<reference evidence="1 2" key="1">
    <citation type="submission" date="2021-06" db="EMBL/GenBank/DDBJ databases">
        <title>Caerostris darwini draft genome.</title>
        <authorList>
            <person name="Kono N."/>
            <person name="Arakawa K."/>
        </authorList>
    </citation>
    <scope>NUCLEOTIDE SEQUENCE [LARGE SCALE GENOMIC DNA]</scope>
</reference>
<accession>A0AAV4UTC0</accession>
<protein>
    <submittedName>
        <fullName evidence="1">Uncharacterized protein</fullName>
    </submittedName>
</protein>
<dbReference type="Proteomes" id="UP001054837">
    <property type="component" value="Unassembled WGS sequence"/>
</dbReference>
<keyword evidence="2" id="KW-1185">Reference proteome</keyword>
<dbReference type="EMBL" id="BPLQ01011912">
    <property type="protein sequence ID" value="GIY61052.1"/>
    <property type="molecule type" value="Genomic_DNA"/>
</dbReference>